<proteinExistence type="predicted"/>
<dbReference type="EMBL" id="DS999644">
    <property type="protein sequence ID" value="EFE74540.2"/>
    <property type="molecule type" value="Genomic_DNA"/>
</dbReference>
<name>D6ACB7_STRFL</name>
<sequence length="80" mass="8378">MVESAAVSADGSFRPAGDVMSAADMIPGTAVSLPRRSLDCVLAAATRRVPAVPDQGDLVDHWHECGLLTDEQRDELDGGT</sequence>
<accession>D6ACB7</accession>
<reference evidence="2" key="1">
    <citation type="submission" date="2008-10" db="EMBL/GenBank/DDBJ databases">
        <authorList>
            <person name="Molnar K."/>
        </authorList>
    </citation>
    <scope>NUCLEOTIDE SEQUENCE [LARGE SCALE GENOMIC DNA]</scope>
    <source>
        <strain evidence="2">NRRL 15998</strain>
    </source>
</reference>
<organism evidence="1 2">
    <name type="scientific">Streptomyces filamentosus NRRL 15998</name>
    <dbReference type="NCBI Taxonomy" id="457431"/>
    <lineage>
        <taxon>Bacteria</taxon>
        <taxon>Bacillati</taxon>
        <taxon>Actinomycetota</taxon>
        <taxon>Actinomycetes</taxon>
        <taxon>Kitasatosporales</taxon>
        <taxon>Streptomycetaceae</taxon>
        <taxon>Streptomyces</taxon>
    </lineage>
</organism>
<protein>
    <submittedName>
        <fullName evidence="1">Predicted protein</fullName>
    </submittedName>
</protein>
<dbReference type="Proteomes" id="UP000003986">
    <property type="component" value="Unassembled WGS sequence"/>
</dbReference>
<gene>
    <name evidence="1" type="ORF">SSGG_01906</name>
</gene>
<evidence type="ECO:0000313" key="1">
    <source>
        <dbReference type="EMBL" id="EFE74540.2"/>
    </source>
</evidence>
<evidence type="ECO:0000313" key="2">
    <source>
        <dbReference type="Proteomes" id="UP000003986"/>
    </source>
</evidence>
<dbReference type="AlphaFoldDB" id="D6ACB7"/>
<reference evidence="2" key="2">
    <citation type="submission" date="2008-12" db="EMBL/GenBank/DDBJ databases">
        <title>Annotation of Streptomyces roseosporus strain NRRL 15998.</title>
        <authorList>
            <consortium name="The Broad Institute Genome Sequencing Platform"/>
            <consortium name="Broad Institute Microbial Sequencing Center"/>
            <person name="Fischbach M."/>
            <person name="Ward D."/>
            <person name="Young S."/>
            <person name="Kodira C.D."/>
            <person name="Zeng Q."/>
            <person name="Koehrsen M."/>
            <person name="Godfrey P."/>
            <person name="Alvarado L."/>
            <person name="Berlin A.M."/>
            <person name="Borenstein D."/>
            <person name="Chen Z."/>
            <person name="Engels R."/>
            <person name="Freedman E."/>
            <person name="Gellesch M."/>
            <person name="Goldberg J."/>
            <person name="Griggs A."/>
            <person name="Gujja S."/>
            <person name="Heiman D.I."/>
            <person name="Hepburn T.A."/>
            <person name="Howarth C."/>
            <person name="Jen D."/>
            <person name="Larson L."/>
            <person name="Lewis B."/>
            <person name="Mehta T."/>
            <person name="Park D."/>
            <person name="Pearson M."/>
            <person name="Roberts A."/>
            <person name="Saif S."/>
            <person name="Shea T.D."/>
            <person name="Shenoy N."/>
            <person name="Sisk P."/>
            <person name="Stolte C."/>
            <person name="Sykes S.N."/>
            <person name="Walk T."/>
            <person name="White J."/>
            <person name="Yandava C."/>
            <person name="Straight P."/>
            <person name="Clardy J."/>
            <person name="Hung D."/>
            <person name="Kolter R."/>
            <person name="Mekalanos J."/>
            <person name="Walker S."/>
            <person name="Walsh C.T."/>
            <person name="Wieland B.L.C."/>
            <person name="Ilzarbe M."/>
            <person name="Galagan J."/>
            <person name="Nusbaum C."/>
            <person name="Birren B."/>
        </authorList>
    </citation>
    <scope>NUCLEOTIDE SEQUENCE [LARGE SCALE GENOMIC DNA]</scope>
    <source>
        <strain evidence="2">NRRL 15998</strain>
    </source>
</reference>